<dbReference type="InterPro" id="IPR051918">
    <property type="entry name" value="STPP_CPPED1"/>
</dbReference>
<dbReference type="EMBL" id="CAFBSG010000023">
    <property type="protein sequence ID" value="CAB5240993.1"/>
    <property type="molecule type" value="Genomic_DNA"/>
</dbReference>
<gene>
    <name evidence="2" type="ORF">UFOPK3554_01172</name>
</gene>
<accession>A0A6J7XUZ6</accession>
<dbReference type="PANTHER" id="PTHR43143">
    <property type="entry name" value="METALLOPHOSPHOESTERASE, CALCINEURIN SUPERFAMILY"/>
    <property type="match status" value="1"/>
</dbReference>
<organism evidence="2">
    <name type="scientific">freshwater metagenome</name>
    <dbReference type="NCBI Taxonomy" id="449393"/>
    <lineage>
        <taxon>unclassified sequences</taxon>
        <taxon>metagenomes</taxon>
        <taxon>ecological metagenomes</taxon>
    </lineage>
</organism>
<sequence length="518" mass="57737">MAYQRKSPNEKGWSDLEFIADPTHVGATFPQKSDPLLLLHHLSDLHICDAQSPVRPEFLDRWADPDSPIRDIVGTIGCYRPQSMLSAQVLEAMIIALNEIKVGPLSGHPINAAIITGDTTDNAQENEVEWYLALLDGGEIVPDSGSREKYEGVMDDGVSHYDVKYWHPHGTPEGKQDDDARAKYGFPIVPGLLDSCREKFLATGLHLPWYAVHGNHDALLQGTVTPTADTQAAMIADKRYEGLPSSLTLEATLSAFNEVGPADYPGASDAPFVIVTPDVTRRAVERGEYAARHLNSPGLPKGHGFTELNVENKNMYYSAIVGEIKMIVIDSVNHFGGWQGSLDEEQFIWLEDEIKNAQHPVVLASHHPLMLMFNDYAPIGRRVCREEIQEMILKYPQVIAWFAGHEHRHHIEWIGPEIESKGFWHIETASHIDWPQQSRTVEIVRGDDGDIYIGLTVIDHAGGEDYADARKPTDIAALSRLLSANVWQRRESLGAKHSADWAIGELHDQNTVLRITSR</sequence>
<proteinExistence type="predicted"/>
<dbReference type="InterPro" id="IPR022506">
    <property type="entry name" value="Metallophosphoesterase_PPA1498"/>
</dbReference>
<dbReference type="PANTHER" id="PTHR43143:SF1">
    <property type="entry name" value="SERINE_THREONINE-PROTEIN PHOSPHATASE CPPED1"/>
    <property type="match status" value="1"/>
</dbReference>
<dbReference type="AlphaFoldDB" id="A0A6J7XUZ6"/>
<dbReference type="GO" id="GO:0016787">
    <property type="term" value="F:hydrolase activity"/>
    <property type="evidence" value="ECO:0007669"/>
    <property type="project" value="InterPro"/>
</dbReference>
<evidence type="ECO:0000259" key="1">
    <source>
        <dbReference type="Pfam" id="PF00149"/>
    </source>
</evidence>
<protein>
    <submittedName>
        <fullName evidence="2">Unannotated protein</fullName>
    </submittedName>
</protein>
<name>A0A6J7XUZ6_9ZZZZ</name>
<dbReference type="NCBIfam" id="TIGR03767">
    <property type="entry name" value="P_acnes_RR"/>
    <property type="match status" value="1"/>
</dbReference>
<dbReference type="InterPro" id="IPR004843">
    <property type="entry name" value="Calcineurin-like_PHP"/>
</dbReference>
<evidence type="ECO:0000313" key="2">
    <source>
        <dbReference type="EMBL" id="CAB5240993.1"/>
    </source>
</evidence>
<dbReference type="InterPro" id="IPR029052">
    <property type="entry name" value="Metallo-depent_PP-like"/>
</dbReference>
<dbReference type="SUPFAM" id="SSF56300">
    <property type="entry name" value="Metallo-dependent phosphatases"/>
    <property type="match status" value="1"/>
</dbReference>
<dbReference type="Gene3D" id="3.60.21.10">
    <property type="match status" value="1"/>
</dbReference>
<dbReference type="Pfam" id="PF00149">
    <property type="entry name" value="Metallophos"/>
    <property type="match status" value="1"/>
</dbReference>
<reference evidence="2" key="1">
    <citation type="submission" date="2020-05" db="EMBL/GenBank/DDBJ databases">
        <authorList>
            <person name="Chiriac C."/>
            <person name="Salcher M."/>
            <person name="Ghai R."/>
            <person name="Kavagutti S V."/>
        </authorList>
    </citation>
    <scope>NUCLEOTIDE SEQUENCE</scope>
</reference>
<feature type="domain" description="Calcineurin-like phosphoesterase" evidence="1">
    <location>
        <begin position="205"/>
        <end position="408"/>
    </location>
</feature>